<dbReference type="InterPro" id="IPR013766">
    <property type="entry name" value="Thioredoxin_domain"/>
</dbReference>
<dbReference type="Gene3D" id="3.40.30.10">
    <property type="entry name" value="Glutaredoxin"/>
    <property type="match status" value="1"/>
</dbReference>
<dbReference type="Proteomes" id="UP000184330">
    <property type="component" value="Unassembled WGS sequence"/>
</dbReference>
<dbReference type="SUPFAM" id="SSF52833">
    <property type="entry name" value="Thioredoxin-like"/>
    <property type="match status" value="1"/>
</dbReference>
<accession>A0A1L7XLY8</accession>
<evidence type="ECO:0000313" key="2">
    <source>
        <dbReference type="EMBL" id="CZR65966.1"/>
    </source>
</evidence>
<dbReference type="InterPro" id="IPR000866">
    <property type="entry name" value="AhpC/TSA"/>
</dbReference>
<evidence type="ECO:0000313" key="3">
    <source>
        <dbReference type="Proteomes" id="UP000184330"/>
    </source>
</evidence>
<sequence>MDTQSPVEKYRSLLSSHKFVFLVFFRGHWCPFCIAYLTTLTSLAPSIEASGGKVVIATSEPLNFLSDTRKATGYQGEAIVDPENELAKHLKQKGFLDVAISEKKGYTHGMAQPAILVMNKEGEVFERWAIVPSMMNLGGAKDRPELEQVWENVQAKLEGKKMVHSAYKKIGAVGLLWGKVFG</sequence>
<protein>
    <recommendedName>
        <fullName evidence="1">Thioredoxin domain-containing protein</fullName>
    </recommendedName>
</protein>
<evidence type="ECO:0000259" key="1">
    <source>
        <dbReference type="PROSITE" id="PS51352"/>
    </source>
</evidence>
<dbReference type="OrthoDB" id="407518at2759"/>
<dbReference type="GO" id="GO:0016209">
    <property type="term" value="F:antioxidant activity"/>
    <property type="evidence" value="ECO:0007669"/>
    <property type="project" value="InterPro"/>
</dbReference>
<dbReference type="InterPro" id="IPR036249">
    <property type="entry name" value="Thioredoxin-like_sf"/>
</dbReference>
<dbReference type="GO" id="GO:0016491">
    <property type="term" value="F:oxidoreductase activity"/>
    <property type="evidence" value="ECO:0007669"/>
    <property type="project" value="InterPro"/>
</dbReference>
<organism evidence="2 3">
    <name type="scientific">Phialocephala subalpina</name>
    <dbReference type="NCBI Taxonomy" id="576137"/>
    <lineage>
        <taxon>Eukaryota</taxon>
        <taxon>Fungi</taxon>
        <taxon>Dikarya</taxon>
        <taxon>Ascomycota</taxon>
        <taxon>Pezizomycotina</taxon>
        <taxon>Leotiomycetes</taxon>
        <taxon>Helotiales</taxon>
        <taxon>Mollisiaceae</taxon>
        <taxon>Phialocephala</taxon>
        <taxon>Phialocephala fortinii species complex</taxon>
    </lineage>
</organism>
<dbReference type="EMBL" id="FJOG01000034">
    <property type="protein sequence ID" value="CZR65966.1"/>
    <property type="molecule type" value="Genomic_DNA"/>
</dbReference>
<proteinExistence type="predicted"/>
<gene>
    <name evidence="2" type="ORF">PAC_15866</name>
</gene>
<feature type="domain" description="Thioredoxin" evidence="1">
    <location>
        <begin position="1"/>
        <end position="155"/>
    </location>
</feature>
<keyword evidence="3" id="KW-1185">Reference proteome</keyword>
<dbReference type="AlphaFoldDB" id="A0A1L7XLY8"/>
<name>A0A1L7XLY8_9HELO</name>
<dbReference type="PROSITE" id="PS51352">
    <property type="entry name" value="THIOREDOXIN_2"/>
    <property type="match status" value="1"/>
</dbReference>
<dbReference type="Pfam" id="PF00578">
    <property type="entry name" value="AhpC-TSA"/>
    <property type="match status" value="1"/>
</dbReference>
<reference evidence="2 3" key="1">
    <citation type="submission" date="2016-03" db="EMBL/GenBank/DDBJ databases">
        <authorList>
            <person name="Ploux O."/>
        </authorList>
    </citation>
    <scope>NUCLEOTIDE SEQUENCE [LARGE SCALE GENOMIC DNA]</scope>
    <source>
        <strain evidence="2 3">UAMH 11012</strain>
    </source>
</reference>